<dbReference type="Proteomes" id="UP000183263">
    <property type="component" value="Unassembled WGS sequence"/>
</dbReference>
<dbReference type="Gene3D" id="1.10.287.100">
    <property type="match status" value="1"/>
</dbReference>
<dbReference type="PIRSF" id="PIRSF028754">
    <property type="entry name" value="UCP028754"/>
    <property type="match status" value="1"/>
</dbReference>
<dbReference type="SUPFAM" id="SSF159659">
    <property type="entry name" value="Cgl1923-like"/>
    <property type="match status" value="1"/>
</dbReference>
<dbReference type="InterPro" id="IPR008492">
    <property type="entry name" value="Rv2714-like"/>
</dbReference>
<dbReference type="InterPro" id="IPR038389">
    <property type="entry name" value="PSMG2_sf"/>
</dbReference>
<dbReference type="GO" id="GO:0016874">
    <property type="term" value="F:ligase activity"/>
    <property type="evidence" value="ECO:0007669"/>
    <property type="project" value="UniProtKB-KW"/>
</dbReference>
<dbReference type="InterPro" id="IPR019151">
    <property type="entry name" value="Proteasome_assmbl_chaperone_2"/>
</dbReference>
<keyword evidence="1" id="KW-0436">Ligase</keyword>
<sequence length="347" mass="37739">MTPAARSPISSTRTNWAKLGFADTWKGSFMDEQSKMYELEFPGPELSSEDGQGPVLIHGLEGFSDAGHAVRLATTHLRESLESELVASFAVDELVDYRSRRPTMTFKTDHFSAYDAPQLNLYALRDTAGTPFLLLAGVEPDLRWERFVTAVRLLAEQLGVRRTVGLSAIPMAIPHTRPLGLTAHSTNKDLVAGHHSWPGEIQVPGSASALIEMRMAQHGHEAVGFSVHVPHYLAQTDYPAAAETLLENVVEVADLQLPLVALGEASARVREQIDEHVADNAEIEGVVRALERQYDAFVTAQEQQSSLLAGDEELPSGDELGARFEQFLAEQAGNDPGQPGNGQPGND</sequence>
<evidence type="ECO:0000313" key="2">
    <source>
        <dbReference type="Proteomes" id="UP000183263"/>
    </source>
</evidence>
<gene>
    <name evidence="1" type="ORF">SAMN05444695_11053</name>
</gene>
<dbReference type="Gene3D" id="3.40.50.10900">
    <property type="entry name" value="PAC-like subunit"/>
    <property type="match status" value="1"/>
</dbReference>
<dbReference type="Pfam" id="PF09754">
    <property type="entry name" value="PAC2"/>
    <property type="match status" value="1"/>
</dbReference>
<protein>
    <submittedName>
        <fullName evidence="1">Predicted ATP-dependent carboligase, ATP-grasp superfamily</fullName>
    </submittedName>
</protein>
<evidence type="ECO:0000313" key="1">
    <source>
        <dbReference type="EMBL" id="SDI70777.1"/>
    </source>
</evidence>
<accession>A0A1G8MSG3</accession>
<dbReference type="EMBL" id="FNDN01000010">
    <property type="protein sequence ID" value="SDI70777.1"/>
    <property type="molecule type" value="Genomic_DNA"/>
</dbReference>
<keyword evidence="2" id="KW-1185">Reference proteome</keyword>
<proteinExistence type="predicted"/>
<name>A0A1G8MSG3_9NOCA</name>
<reference evidence="1 2" key="1">
    <citation type="submission" date="2016-10" db="EMBL/GenBank/DDBJ databases">
        <authorList>
            <person name="de Groot N.N."/>
        </authorList>
    </citation>
    <scope>NUCLEOTIDE SEQUENCE [LARGE SCALE GENOMIC DNA]</scope>
    <source>
        <strain evidence="1 2">DSM 44892</strain>
    </source>
</reference>
<organism evidence="1 2">
    <name type="scientific">Rhodococcus triatomae</name>
    <dbReference type="NCBI Taxonomy" id="300028"/>
    <lineage>
        <taxon>Bacteria</taxon>
        <taxon>Bacillati</taxon>
        <taxon>Actinomycetota</taxon>
        <taxon>Actinomycetes</taxon>
        <taxon>Mycobacteriales</taxon>
        <taxon>Nocardiaceae</taxon>
        <taxon>Rhodococcus</taxon>
    </lineage>
</organism>
<dbReference type="AlphaFoldDB" id="A0A1G8MSG3"/>